<protein>
    <submittedName>
        <fullName evidence="1">Prenyltransferase</fullName>
    </submittedName>
</protein>
<keyword evidence="1" id="KW-0808">Transferase</keyword>
<gene>
    <name evidence="1" type="ORF">EXY23_27600</name>
</gene>
<proteinExistence type="predicted"/>
<dbReference type="AlphaFoldDB" id="A0A4R4D4W1"/>
<dbReference type="EMBL" id="SKBM01000219">
    <property type="protein sequence ID" value="TCZ46515.1"/>
    <property type="molecule type" value="Genomic_DNA"/>
</dbReference>
<dbReference type="GO" id="GO:0016740">
    <property type="term" value="F:transferase activity"/>
    <property type="evidence" value="ECO:0007669"/>
    <property type="project" value="UniProtKB-KW"/>
</dbReference>
<sequence>IWPLWFSAFAFRHTRQFTSLFLLGLIADTLMA</sequence>
<evidence type="ECO:0000313" key="1">
    <source>
        <dbReference type="EMBL" id="TCZ46515.1"/>
    </source>
</evidence>
<reference evidence="1 2" key="1">
    <citation type="submission" date="2019-03" db="EMBL/GenBank/DDBJ databases">
        <title>Paracraurococcus aquatilis NE82 genome sequence.</title>
        <authorList>
            <person name="Zhao Y."/>
            <person name="Du Z."/>
        </authorList>
    </citation>
    <scope>NUCLEOTIDE SEQUENCE [LARGE SCALE GENOMIC DNA]</scope>
    <source>
        <strain evidence="1 2">NE82</strain>
    </source>
</reference>
<accession>A0A4R4D4W1</accession>
<keyword evidence="2" id="KW-1185">Reference proteome</keyword>
<comment type="caution">
    <text evidence="1">The sequence shown here is derived from an EMBL/GenBank/DDBJ whole genome shotgun (WGS) entry which is preliminary data.</text>
</comment>
<dbReference type="Proteomes" id="UP000295023">
    <property type="component" value="Unassembled WGS sequence"/>
</dbReference>
<name>A0A4R4D4W1_9PROT</name>
<organism evidence="1 2">
    <name type="scientific">Roseicella aquatilis</name>
    <dbReference type="NCBI Taxonomy" id="2527868"/>
    <lineage>
        <taxon>Bacteria</taxon>
        <taxon>Pseudomonadati</taxon>
        <taxon>Pseudomonadota</taxon>
        <taxon>Alphaproteobacteria</taxon>
        <taxon>Acetobacterales</taxon>
        <taxon>Roseomonadaceae</taxon>
        <taxon>Roseicella</taxon>
    </lineage>
</organism>
<evidence type="ECO:0000313" key="2">
    <source>
        <dbReference type="Proteomes" id="UP000295023"/>
    </source>
</evidence>
<feature type="non-terminal residue" evidence="1">
    <location>
        <position position="1"/>
    </location>
</feature>